<dbReference type="SUPFAM" id="SSF53850">
    <property type="entry name" value="Periplasmic binding protein-like II"/>
    <property type="match status" value="1"/>
</dbReference>
<dbReference type="Pfam" id="PF00126">
    <property type="entry name" value="HTH_1"/>
    <property type="match status" value="1"/>
</dbReference>
<reference evidence="6 7" key="1">
    <citation type="submission" date="2019-06" db="EMBL/GenBank/DDBJ databases">
        <title>Genomic Encyclopedia of Archaeal and Bacterial Type Strains, Phase II (KMG-II): from individual species to whole genera.</title>
        <authorList>
            <person name="Goeker M."/>
        </authorList>
    </citation>
    <scope>NUCLEOTIDE SEQUENCE [LARGE SCALE GENOMIC DNA]</scope>
    <source>
        <strain evidence="6 7">DSM 7270</strain>
    </source>
</reference>
<evidence type="ECO:0000256" key="4">
    <source>
        <dbReference type="ARBA" id="ARBA00023163"/>
    </source>
</evidence>
<dbReference type="InterPro" id="IPR036388">
    <property type="entry name" value="WH-like_DNA-bd_sf"/>
</dbReference>
<gene>
    <name evidence="6" type="ORF">BDD18_2069</name>
</gene>
<dbReference type="GO" id="GO:0003677">
    <property type="term" value="F:DNA binding"/>
    <property type="evidence" value="ECO:0007669"/>
    <property type="project" value="UniProtKB-KW"/>
</dbReference>
<protein>
    <submittedName>
        <fullName evidence="6">LysR family transcriptional regulator</fullName>
    </submittedName>
</protein>
<dbReference type="CDD" id="cd08414">
    <property type="entry name" value="PBP2_LTTR_aromatics_like"/>
    <property type="match status" value="1"/>
</dbReference>
<keyword evidence="3" id="KW-0238">DNA-binding</keyword>
<feature type="domain" description="HTH lysR-type" evidence="5">
    <location>
        <begin position="2"/>
        <end position="59"/>
    </location>
</feature>
<evidence type="ECO:0000313" key="7">
    <source>
        <dbReference type="Proteomes" id="UP000316993"/>
    </source>
</evidence>
<dbReference type="SUPFAM" id="SSF46785">
    <property type="entry name" value="Winged helix' DNA-binding domain"/>
    <property type="match status" value="1"/>
</dbReference>
<evidence type="ECO:0000256" key="3">
    <source>
        <dbReference type="ARBA" id="ARBA00023125"/>
    </source>
</evidence>
<evidence type="ECO:0000259" key="5">
    <source>
        <dbReference type="PROSITE" id="PS50931"/>
    </source>
</evidence>
<dbReference type="EMBL" id="VFPV01000002">
    <property type="protein sequence ID" value="TQN03393.1"/>
    <property type="molecule type" value="Genomic_DNA"/>
</dbReference>
<dbReference type="GO" id="GO:0003700">
    <property type="term" value="F:DNA-binding transcription factor activity"/>
    <property type="evidence" value="ECO:0007669"/>
    <property type="project" value="InterPro"/>
</dbReference>
<dbReference type="RefSeq" id="WP_142083078.1">
    <property type="nucleotide sequence ID" value="NZ_VFPV01000002.1"/>
</dbReference>
<dbReference type="FunFam" id="1.10.10.10:FF:000001">
    <property type="entry name" value="LysR family transcriptional regulator"/>
    <property type="match status" value="1"/>
</dbReference>
<evidence type="ECO:0000256" key="2">
    <source>
        <dbReference type="ARBA" id="ARBA00023015"/>
    </source>
</evidence>
<dbReference type="PANTHER" id="PTHR30346:SF0">
    <property type="entry name" value="HCA OPERON TRANSCRIPTIONAL ACTIVATOR HCAR"/>
    <property type="match status" value="1"/>
</dbReference>
<dbReference type="Proteomes" id="UP000316993">
    <property type="component" value="Unassembled WGS sequence"/>
</dbReference>
<dbReference type="PROSITE" id="PS50931">
    <property type="entry name" value="HTH_LYSR"/>
    <property type="match status" value="1"/>
</dbReference>
<dbReference type="AlphaFoldDB" id="A0A543L7T2"/>
<evidence type="ECO:0000256" key="1">
    <source>
        <dbReference type="ARBA" id="ARBA00009437"/>
    </source>
</evidence>
<organism evidence="6 7">
    <name type="scientific">Acidovorax temperans</name>
    <dbReference type="NCBI Taxonomy" id="80878"/>
    <lineage>
        <taxon>Bacteria</taxon>
        <taxon>Pseudomonadati</taxon>
        <taxon>Pseudomonadota</taxon>
        <taxon>Betaproteobacteria</taxon>
        <taxon>Burkholderiales</taxon>
        <taxon>Comamonadaceae</taxon>
        <taxon>Acidovorax</taxon>
    </lineage>
</organism>
<proteinExistence type="inferred from homology"/>
<sequence length="320" mass="35597">MIDLRHFRYFQAVAQELHFGRAAARLCIVQPALSRQIQQLEGEIGTPLLRRTQRRVELLPAGQLFLERSNLILEEVERAAIDARRTGAGECGRLSVGFIHSATYGLLPSIIERFRHLYPDIELELHEMPITEQHVALTRGVIDVGVLRPQPAPSEVQVQAVLEDPFLVAVPHKHRLARRKAVRLKELEGEPMVMFPRRGSPLFHSRIVAMCERAGFTPRVVQQATQIHTVAGLVGAGIGLAIIPGTARNLQPRGVHLLEIVDAPEPVHVALGWLRSKEDMPAVRSFRQVTLLVAQQLGAGRRVTRAPREDCGSVAREAGR</sequence>
<dbReference type="GO" id="GO:0032993">
    <property type="term" value="C:protein-DNA complex"/>
    <property type="evidence" value="ECO:0007669"/>
    <property type="project" value="TreeGrafter"/>
</dbReference>
<comment type="similarity">
    <text evidence="1">Belongs to the LysR transcriptional regulatory family.</text>
</comment>
<dbReference type="Pfam" id="PF03466">
    <property type="entry name" value="LysR_substrate"/>
    <property type="match status" value="1"/>
</dbReference>
<dbReference type="InterPro" id="IPR000847">
    <property type="entry name" value="LysR_HTH_N"/>
</dbReference>
<dbReference type="Gene3D" id="3.40.190.10">
    <property type="entry name" value="Periplasmic binding protein-like II"/>
    <property type="match status" value="2"/>
</dbReference>
<dbReference type="InterPro" id="IPR036390">
    <property type="entry name" value="WH_DNA-bd_sf"/>
</dbReference>
<dbReference type="Gene3D" id="1.10.10.10">
    <property type="entry name" value="Winged helix-like DNA-binding domain superfamily/Winged helix DNA-binding domain"/>
    <property type="match status" value="1"/>
</dbReference>
<dbReference type="PRINTS" id="PR00039">
    <property type="entry name" value="HTHLYSR"/>
</dbReference>
<dbReference type="InterPro" id="IPR005119">
    <property type="entry name" value="LysR_subst-bd"/>
</dbReference>
<evidence type="ECO:0000313" key="6">
    <source>
        <dbReference type="EMBL" id="TQN03393.1"/>
    </source>
</evidence>
<accession>A0A543L7T2</accession>
<name>A0A543L7T2_9BURK</name>
<comment type="caution">
    <text evidence="6">The sequence shown here is derived from an EMBL/GenBank/DDBJ whole genome shotgun (WGS) entry which is preliminary data.</text>
</comment>
<dbReference type="PANTHER" id="PTHR30346">
    <property type="entry name" value="TRANSCRIPTIONAL DUAL REGULATOR HCAR-RELATED"/>
    <property type="match status" value="1"/>
</dbReference>
<keyword evidence="2" id="KW-0805">Transcription regulation</keyword>
<keyword evidence="4" id="KW-0804">Transcription</keyword>